<feature type="region of interest" description="Disordered" evidence="2">
    <location>
        <begin position="348"/>
        <end position="374"/>
    </location>
</feature>
<proteinExistence type="predicted"/>
<feature type="coiled-coil region" evidence="1">
    <location>
        <begin position="1290"/>
        <end position="1317"/>
    </location>
</feature>
<evidence type="ECO:0000313" key="3">
    <source>
        <dbReference type="EMBL" id="MFC3908860.1"/>
    </source>
</evidence>
<evidence type="ECO:0000313" key="4">
    <source>
        <dbReference type="Proteomes" id="UP001595758"/>
    </source>
</evidence>
<keyword evidence="1" id="KW-0175">Coiled coil</keyword>
<dbReference type="RefSeq" id="WP_382342544.1">
    <property type="nucleotide sequence ID" value="NZ_JBHSAB010000014.1"/>
</dbReference>
<feature type="region of interest" description="Disordered" evidence="2">
    <location>
        <begin position="437"/>
        <end position="465"/>
    </location>
</feature>
<comment type="caution">
    <text evidence="3">The sequence shown here is derived from an EMBL/GenBank/DDBJ whole genome shotgun (WGS) entry which is preliminary data.</text>
</comment>
<accession>A0ABV8CEU6</accession>
<feature type="compositionally biased region" description="Acidic residues" evidence="2">
    <location>
        <begin position="121"/>
        <end position="132"/>
    </location>
</feature>
<gene>
    <name evidence="3" type="ORF">ACFORL_07195</name>
</gene>
<feature type="region of interest" description="Disordered" evidence="2">
    <location>
        <begin position="86"/>
        <end position="148"/>
    </location>
</feature>
<dbReference type="Proteomes" id="UP001595758">
    <property type="component" value="Unassembled WGS sequence"/>
</dbReference>
<evidence type="ECO:0008006" key="5">
    <source>
        <dbReference type="Google" id="ProtNLM"/>
    </source>
</evidence>
<reference evidence="4" key="1">
    <citation type="journal article" date="2019" name="Int. J. Syst. Evol. Microbiol.">
        <title>The Global Catalogue of Microorganisms (GCM) 10K type strain sequencing project: providing services to taxonomists for standard genome sequencing and annotation.</title>
        <authorList>
            <consortium name="The Broad Institute Genomics Platform"/>
            <consortium name="The Broad Institute Genome Sequencing Center for Infectious Disease"/>
            <person name="Wu L."/>
            <person name="Ma J."/>
        </authorList>
    </citation>
    <scope>NUCLEOTIDE SEQUENCE [LARGE SCALE GENOMIC DNA]</scope>
    <source>
        <strain evidence="4">CCUG 59858</strain>
    </source>
</reference>
<name>A0ABV8CEU6_9GAMM</name>
<feature type="compositionally biased region" description="Polar residues" evidence="2">
    <location>
        <begin position="444"/>
        <end position="462"/>
    </location>
</feature>
<protein>
    <recommendedName>
        <fullName evidence="5">SdhA, substrate of the Dot/Icm system</fullName>
    </recommendedName>
</protein>
<dbReference type="EMBL" id="JBHSAB010000014">
    <property type="protein sequence ID" value="MFC3908860.1"/>
    <property type="molecule type" value="Genomic_DNA"/>
</dbReference>
<feature type="region of interest" description="Disordered" evidence="2">
    <location>
        <begin position="1654"/>
        <end position="1674"/>
    </location>
</feature>
<keyword evidence="4" id="KW-1185">Reference proteome</keyword>
<evidence type="ECO:0000256" key="2">
    <source>
        <dbReference type="SAM" id="MobiDB-lite"/>
    </source>
</evidence>
<evidence type="ECO:0000256" key="1">
    <source>
        <dbReference type="SAM" id="Coils"/>
    </source>
</evidence>
<organism evidence="3 4">
    <name type="scientific">Legionella dresdenensis</name>
    <dbReference type="NCBI Taxonomy" id="450200"/>
    <lineage>
        <taxon>Bacteria</taxon>
        <taxon>Pseudomonadati</taxon>
        <taxon>Pseudomonadota</taxon>
        <taxon>Gammaproteobacteria</taxon>
        <taxon>Legionellales</taxon>
        <taxon>Legionellaceae</taxon>
        <taxon>Legionella</taxon>
    </lineage>
</organism>
<sequence length="1674" mass="190501">MLGQYIEILKSFKEHQISVFLRGIRESVTTSIIDDYLTAEIKPYFNAYNYEIGVEGTMEPGPKKILFELKEGKLFYTIYRPVVEESKSKNSTPTGEHSVAEEPIPARTDTVLTDAATETDSAPESEESDNDENNQGIEPEQEEADKDVLQVEEYTLILHSETTKSEIIQIVNSCDQGVIEQEELGCTTIAPLTLIQLTPYTTDILRLIAKRGQIPDQHGPFKNFECEPKQVIQIKQFVNALYHAELTFQKLEGLELNSLSGKWQSAKKIWSEVIEQAYTASHLLANLDIDLMAIFNTEAAALTQFFKVIQEMAIEYGKSQKDQTAKDGSQLKKALEFIKRYTQKDKKASETVTASAPANAPQLANEPAPTPTNLEPAKKLEDRLKEYSHQAGTIAGITVDQMRPSSGNVDYDFLASFCGELSNYIKQATDIVDEYTGRKKQDENSQQSALSGTQANENNTAGQPRENELTAVLGAERQEELRNAALKLSVALNEIKTINFFNSYKFGNYIDIIRNTVILSTSILQQTNFLTDATQDAVRAQLAEIKYSLLPQLFEILDKIEDEALLKPGMVSEPIMHQMRSLYKLLIHYTGKFVEFDKKGIELTTIEDRKFLDLRIAKIRERIAHYTIRKHEWKVSQKALKQFVALILELDEVEKAIKSEDQVKLQHYNQKASQHSLTLEAYQKLLLQKIQEQAHHLPPALREKPIPSIENTLASEIATCDFHIKIEQNLINNIYQNAELSINPINTCAYSLDFNEEEILKKRDPEKDFCQIITTNVQINPTLKASALVVTHDELTYEQASALFSWYQGRTATLAEAEKVLAAFVGELTSLSGSLYRADNAQKKRLLEQYKIIQPYLSVLKNPEREALDQRIRDNLIHEPGQTRLPYRTQITASEVLSWINADIAPADRYSRPTINLAQTLKVARHFSQHRERLFSALKTNKYIASVTQRPLISEQSTAMTESHYAKSIKEFRQSLQNLTNALTPQMQALLATADQGIPYPELSNNAKALEQPEQVINIKRLFNALYNIEQAVDNFEALHRGLIANYSQTGYVWRLFNVYANVDNLIDLCRALYQDPHSRSLVSDLIDKALRFKNTVVDQSEAYTVDSSEVSSRAGAVQYSAIWYSLQALMLVPEHIAALNEQKPIPEEKLQQIRDRSKKTVLDIEDIIRKSDSSFLLLLKSPKMYKLFLELKAKIGEFSTTSNKAVKAHLHDIKKNLFTRILLETDRWEEQVGLQTGLLSDPMKLILDSMYQGLLEPLDLSSAIHVGLITDLTHLHKREEASNIRHSEAKREKDEIAEKTVILANLEAAINNYDKKHNISLFAPSTWFTTQNAQEQAVKQLVEAYSKALPMLVEQKNLLNGVKIETPDPKLDETIQKHIAETLPVHNIRQLATLTAAAYRGKGKTQDLKLQIAEQRQNYLQEAKGKQVDQNKKYVMDYASRFFDKRLQAITSRITDFIHVNNDYSDNLCAFLQECKNEIICDDLASSQADIKAVINQALDAKIKLFQQQNIKKYVQLENVIAALEQFNVYFRKAKSSPYENEETRAIKANCIRPLHDLAKDKSIDINARLNTIKTEVMSMRFRTALLAKKSLNRFDASWLLRCILSLLSALHLYTPRHVKLFNNLKDAVSDSPKLKPNKSRFGFFIEQERNYNAPRAPQREREQPIPAMRTVT</sequence>